<proteinExistence type="predicted"/>
<reference evidence="1 2" key="1">
    <citation type="submission" date="2014-04" db="EMBL/GenBank/DDBJ databases">
        <authorList>
            <consortium name="DOE Joint Genome Institute"/>
            <person name="Kuo A."/>
            <person name="Kohler A."/>
            <person name="Nagy L.G."/>
            <person name="Floudas D."/>
            <person name="Copeland A."/>
            <person name="Barry K.W."/>
            <person name="Cichocki N."/>
            <person name="Veneault-Fourrey C."/>
            <person name="LaButti K."/>
            <person name="Lindquist E.A."/>
            <person name="Lipzen A."/>
            <person name="Lundell T."/>
            <person name="Morin E."/>
            <person name="Murat C."/>
            <person name="Sun H."/>
            <person name="Tunlid A."/>
            <person name="Henrissat B."/>
            <person name="Grigoriev I.V."/>
            <person name="Hibbett D.S."/>
            <person name="Martin F."/>
            <person name="Nordberg H.P."/>
            <person name="Cantor M.N."/>
            <person name="Hua S.X."/>
        </authorList>
    </citation>
    <scope>NUCLEOTIDE SEQUENCE [LARGE SCALE GENOMIC DNA]</scope>
    <source>
        <strain evidence="1 2">LaAM-08-1</strain>
    </source>
</reference>
<accession>A0A0C9XBS0</accession>
<name>A0A0C9XBS0_9AGAR</name>
<dbReference type="Proteomes" id="UP000054477">
    <property type="component" value="Unassembled WGS sequence"/>
</dbReference>
<sequence>MLMPWPRFLVDSSFRRLPMHKLNLISSHENRKADVDSIAVRDWVYFESFQVSPALLIKLRDGVGACPDSLSLISIQRFLYA</sequence>
<evidence type="ECO:0000313" key="2">
    <source>
        <dbReference type="Proteomes" id="UP000054477"/>
    </source>
</evidence>
<reference evidence="2" key="2">
    <citation type="submission" date="2015-01" db="EMBL/GenBank/DDBJ databases">
        <title>Evolutionary Origins and Diversification of the Mycorrhizal Mutualists.</title>
        <authorList>
            <consortium name="DOE Joint Genome Institute"/>
            <consortium name="Mycorrhizal Genomics Consortium"/>
            <person name="Kohler A."/>
            <person name="Kuo A."/>
            <person name="Nagy L.G."/>
            <person name="Floudas D."/>
            <person name="Copeland A."/>
            <person name="Barry K.W."/>
            <person name="Cichocki N."/>
            <person name="Veneault-Fourrey C."/>
            <person name="LaButti K."/>
            <person name="Lindquist E.A."/>
            <person name="Lipzen A."/>
            <person name="Lundell T."/>
            <person name="Morin E."/>
            <person name="Murat C."/>
            <person name="Riley R."/>
            <person name="Ohm R."/>
            <person name="Sun H."/>
            <person name="Tunlid A."/>
            <person name="Henrissat B."/>
            <person name="Grigoriev I.V."/>
            <person name="Hibbett D.S."/>
            <person name="Martin F."/>
        </authorList>
    </citation>
    <scope>NUCLEOTIDE SEQUENCE [LARGE SCALE GENOMIC DNA]</scope>
    <source>
        <strain evidence="2">LaAM-08-1</strain>
    </source>
</reference>
<keyword evidence="2" id="KW-1185">Reference proteome</keyword>
<gene>
    <name evidence="1" type="ORF">K443DRAFT_381616</name>
</gene>
<evidence type="ECO:0000313" key="1">
    <source>
        <dbReference type="EMBL" id="KIJ93697.1"/>
    </source>
</evidence>
<dbReference type="HOGENOM" id="CLU_2574228_0_0_1"/>
<organism evidence="1 2">
    <name type="scientific">Laccaria amethystina LaAM-08-1</name>
    <dbReference type="NCBI Taxonomy" id="1095629"/>
    <lineage>
        <taxon>Eukaryota</taxon>
        <taxon>Fungi</taxon>
        <taxon>Dikarya</taxon>
        <taxon>Basidiomycota</taxon>
        <taxon>Agaricomycotina</taxon>
        <taxon>Agaricomycetes</taxon>
        <taxon>Agaricomycetidae</taxon>
        <taxon>Agaricales</taxon>
        <taxon>Agaricineae</taxon>
        <taxon>Hydnangiaceae</taxon>
        <taxon>Laccaria</taxon>
    </lineage>
</organism>
<dbReference type="AlphaFoldDB" id="A0A0C9XBS0"/>
<protein>
    <submittedName>
        <fullName evidence="1">Uncharacterized protein</fullName>
    </submittedName>
</protein>
<dbReference type="EMBL" id="KN838830">
    <property type="protein sequence ID" value="KIJ93697.1"/>
    <property type="molecule type" value="Genomic_DNA"/>
</dbReference>